<proteinExistence type="predicted"/>
<dbReference type="STRING" id="1797532.A2729_05870"/>
<organism evidence="1 2">
    <name type="scientific">Candidatus Buchananbacteria bacterium RIFCSPHIGHO2_01_FULL_39_14</name>
    <dbReference type="NCBI Taxonomy" id="1797532"/>
    <lineage>
        <taxon>Bacteria</taxon>
        <taxon>Candidatus Buchananiibacteriota</taxon>
    </lineage>
</organism>
<evidence type="ECO:0008006" key="3">
    <source>
        <dbReference type="Google" id="ProtNLM"/>
    </source>
</evidence>
<dbReference type="InterPro" id="IPR014985">
    <property type="entry name" value="WbqC"/>
</dbReference>
<name>A0A1G1XU42_9BACT</name>
<evidence type="ECO:0000313" key="1">
    <source>
        <dbReference type="EMBL" id="OGY43110.1"/>
    </source>
</evidence>
<sequence length="242" mass="28664">MIASIHQPAYLPWLGYFHKIMLSDVFVFFDTTQFEKNSFINRNKIKTSNGGQWLTVPVNLKDHFGKEIREIKIADQNWQKNHWQAIELNYKKAQYWPNYSDKLKKIYENKYDNISDLCYDQLILFLDFLEAKTKVVKTSELRNYQSKKLDIVLEILKDVKAEIYVSGVLGRGYVDANRFKQENIKLYFQDYHHPTYQQLWGDFAPYMSVIDLLFNEGSNSQGIIFKNNISKGDLLTKPELYE</sequence>
<accession>A0A1G1XU42</accession>
<evidence type="ECO:0000313" key="2">
    <source>
        <dbReference type="Proteomes" id="UP000178930"/>
    </source>
</evidence>
<protein>
    <recommendedName>
        <fullName evidence="3">WbqC family protein</fullName>
    </recommendedName>
</protein>
<dbReference type="AlphaFoldDB" id="A0A1G1XU42"/>
<reference evidence="1 2" key="1">
    <citation type="journal article" date="2016" name="Nat. Commun.">
        <title>Thousands of microbial genomes shed light on interconnected biogeochemical processes in an aquifer system.</title>
        <authorList>
            <person name="Anantharaman K."/>
            <person name="Brown C.T."/>
            <person name="Hug L.A."/>
            <person name="Sharon I."/>
            <person name="Castelle C.J."/>
            <person name="Probst A.J."/>
            <person name="Thomas B.C."/>
            <person name="Singh A."/>
            <person name="Wilkins M.J."/>
            <person name="Karaoz U."/>
            <person name="Brodie E.L."/>
            <person name="Williams K.H."/>
            <person name="Hubbard S.S."/>
            <person name="Banfield J.F."/>
        </authorList>
    </citation>
    <scope>NUCLEOTIDE SEQUENCE [LARGE SCALE GENOMIC DNA]</scope>
</reference>
<dbReference type="Pfam" id="PF08889">
    <property type="entry name" value="WbqC"/>
    <property type="match status" value="1"/>
</dbReference>
<comment type="caution">
    <text evidence="1">The sequence shown here is derived from an EMBL/GenBank/DDBJ whole genome shotgun (WGS) entry which is preliminary data.</text>
</comment>
<gene>
    <name evidence="1" type="ORF">A2729_05870</name>
</gene>
<dbReference type="EMBL" id="MHIB01000042">
    <property type="protein sequence ID" value="OGY43110.1"/>
    <property type="molecule type" value="Genomic_DNA"/>
</dbReference>
<dbReference type="Proteomes" id="UP000178930">
    <property type="component" value="Unassembled WGS sequence"/>
</dbReference>